<organism evidence="11 12">
    <name type="scientific">Uliginosibacterium paludis</name>
    <dbReference type="NCBI Taxonomy" id="1615952"/>
    <lineage>
        <taxon>Bacteria</taxon>
        <taxon>Pseudomonadati</taxon>
        <taxon>Pseudomonadota</taxon>
        <taxon>Betaproteobacteria</taxon>
        <taxon>Rhodocyclales</taxon>
        <taxon>Zoogloeaceae</taxon>
        <taxon>Uliginosibacterium</taxon>
    </lineage>
</organism>
<comment type="pathway">
    <text evidence="9">Carbohydrate degradation; glycolysis; pyruvate from D-glyceraldehyde 3-phosphate: step 2/5.</text>
</comment>
<dbReference type="InterPro" id="IPR001576">
    <property type="entry name" value="Phosphoglycerate_kinase"/>
</dbReference>
<evidence type="ECO:0000256" key="4">
    <source>
        <dbReference type="ARBA" id="ARBA00013061"/>
    </source>
</evidence>
<accession>A0ABV2CVA3</accession>
<comment type="subunit">
    <text evidence="3 9">Monomer.</text>
</comment>
<evidence type="ECO:0000313" key="12">
    <source>
        <dbReference type="Proteomes" id="UP001548590"/>
    </source>
</evidence>
<dbReference type="PROSITE" id="PS00111">
    <property type="entry name" value="PGLYCERATE_KINASE"/>
    <property type="match status" value="1"/>
</dbReference>
<reference evidence="11 12" key="1">
    <citation type="submission" date="2024-07" db="EMBL/GenBank/DDBJ databases">
        <title>Uliginosibacterium paludis KCTC:42655.</title>
        <authorList>
            <person name="Kim M.K."/>
        </authorList>
    </citation>
    <scope>NUCLEOTIDE SEQUENCE [LARGE SCALE GENOMIC DNA]</scope>
    <source>
        <strain evidence="11 12">KCTC 42655</strain>
    </source>
</reference>
<comment type="similarity">
    <text evidence="2 9 10">Belongs to the phosphoglycerate kinase family.</text>
</comment>
<feature type="binding site" evidence="9">
    <location>
        <begin position="21"/>
        <end position="23"/>
    </location>
    <ligand>
        <name>substrate</name>
    </ligand>
</feature>
<feature type="binding site" evidence="9">
    <location>
        <position position="37"/>
    </location>
    <ligand>
        <name>substrate</name>
    </ligand>
</feature>
<keyword evidence="9" id="KW-0324">Glycolysis</keyword>
<dbReference type="InterPro" id="IPR015824">
    <property type="entry name" value="Phosphoglycerate_kinase_N"/>
</dbReference>
<feature type="binding site" evidence="9">
    <location>
        <position position="114"/>
    </location>
    <ligand>
        <name>substrate</name>
    </ligand>
</feature>
<name>A0ABV2CVA3_9RHOO</name>
<dbReference type="EC" id="2.7.2.3" evidence="4 9"/>
<keyword evidence="9" id="KW-0963">Cytoplasm</keyword>
<dbReference type="InterPro" id="IPR036043">
    <property type="entry name" value="Phosphoglycerate_kinase_sf"/>
</dbReference>
<evidence type="ECO:0000256" key="1">
    <source>
        <dbReference type="ARBA" id="ARBA00000642"/>
    </source>
</evidence>
<comment type="caution">
    <text evidence="11">The sequence shown here is derived from an EMBL/GenBank/DDBJ whole genome shotgun (WGS) entry which is preliminary data.</text>
</comment>
<dbReference type="InterPro" id="IPR015911">
    <property type="entry name" value="Phosphoglycerate_kinase_CS"/>
</dbReference>
<comment type="subcellular location">
    <subcellularLocation>
        <location evidence="9">Cytoplasm</location>
    </subcellularLocation>
</comment>
<keyword evidence="6 9" id="KW-0547">Nucleotide-binding</keyword>
<evidence type="ECO:0000256" key="8">
    <source>
        <dbReference type="ARBA" id="ARBA00022840"/>
    </source>
</evidence>
<evidence type="ECO:0000256" key="7">
    <source>
        <dbReference type="ARBA" id="ARBA00022777"/>
    </source>
</evidence>
<evidence type="ECO:0000256" key="2">
    <source>
        <dbReference type="ARBA" id="ARBA00008982"/>
    </source>
</evidence>
<dbReference type="EMBL" id="JBEWLZ010000016">
    <property type="protein sequence ID" value="MET1491838.1"/>
    <property type="molecule type" value="Genomic_DNA"/>
</dbReference>
<feature type="binding site" evidence="9">
    <location>
        <begin position="346"/>
        <end position="349"/>
    </location>
    <ligand>
        <name>ATP</name>
        <dbReference type="ChEBI" id="CHEBI:30616"/>
    </ligand>
</feature>
<dbReference type="PIRSF" id="PIRSF000724">
    <property type="entry name" value="Pgk"/>
    <property type="match status" value="1"/>
</dbReference>
<proteinExistence type="inferred from homology"/>
<dbReference type="HAMAP" id="MF_00145">
    <property type="entry name" value="Phosphoglyc_kinase"/>
    <property type="match status" value="1"/>
</dbReference>
<feature type="binding site" evidence="9">
    <location>
        <position position="320"/>
    </location>
    <ligand>
        <name>ATP</name>
        <dbReference type="ChEBI" id="CHEBI:30616"/>
    </ligand>
</feature>
<gene>
    <name evidence="9" type="primary">pgk</name>
    <name evidence="11" type="ORF">ABVT11_18510</name>
</gene>
<evidence type="ECO:0000256" key="3">
    <source>
        <dbReference type="ARBA" id="ARBA00011245"/>
    </source>
</evidence>
<dbReference type="RefSeq" id="WP_345930036.1">
    <property type="nucleotide sequence ID" value="NZ_JBDIVF010000013.1"/>
</dbReference>
<dbReference type="GO" id="GO:0004618">
    <property type="term" value="F:phosphoglycerate kinase activity"/>
    <property type="evidence" value="ECO:0007669"/>
    <property type="project" value="UniProtKB-EC"/>
</dbReference>
<feature type="binding site" evidence="9">
    <location>
        <begin position="60"/>
        <end position="63"/>
    </location>
    <ligand>
        <name>substrate</name>
    </ligand>
</feature>
<dbReference type="PANTHER" id="PTHR11406:SF23">
    <property type="entry name" value="PHOSPHOGLYCERATE KINASE 1, CHLOROPLASTIC-RELATED"/>
    <property type="match status" value="1"/>
</dbReference>
<comment type="catalytic activity">
    <reaction evidence="1 9 10">
        <text>(2R)-3-phosphoglycerate + ATP = (2R)-3-phospho-glyceroyl phosphate + ADP</text>
        <dbReference type="Rhea" id="RHEA:14801"/>
        <dbReference type="ChEBI" id="CHEBI:30616"/>
        <dbReference type="ChEBI" id="CHEBI:57604"/>
        <dbReference type="ChEBI" id="CHEBI:58272"/>
        <dbReference type="ChEBI" id="CHEBI:456216"/>
        <dbReference type="EC" id="2.7.2.3"/>
    </reaction>
</comment>
<dbReference type="PRINTS" id="PR00477">
    <property type="entry name" value="PHGLYCKINASE"/>
</dbReference>
<feature type="binding site" evidence="9">
    <location>
        <position position="198"/>
    </location>
    <ligand>
        <name>ATP</name>
        <dbReference type="ChEBI" id="CHEBI:30616"/>
    </ligand>
</feature>
<comment type="caution">
    <text evidence="9">Lacks conserved residue(s) required for the propagation of feature annotation.</text>
</comment>
<keyword evidence="7 9" id="KW-0418">Kinase</keyword>
<feature type="binding site" evidence="9">
    <location>
        <position position="147"/>
    </location>
    <ligand>
        <name>substrate</name>
    </ligand>
</feature>
<evidence type="ECO:0000256" key="9">
    <source>
        <dbReference type="HAMAP-Rule" id="MF_00145"/>
    </source>
</evidence>
<evidence type="ECO:0000313" key="11">
    <source>
        <dbReference type="EMBL" id="MET1491838.1"/>
    </source>
</evidence>
<sequence>MLFRKFRDLDLTGKRVFIRADLNVPLDDSGNIGDESRIHAALPAIREALAQGAAVMVTSHLGRPAEGDPQPEDSLAPVATRLCALLGHPVRLVQDWTHGLSVEAGELVILENCRLNRGEKADSAELAARIACLCDVYVNDAFATAHRAECTTHALALAAPIACAGPQLTAELEALGRAVESPEQPLVAIVGGSKMSTKLAILQNLALKADRLIVGGGIANTFLMAAGFKAGRSLVEPELLAEARQIMAGMRGRGASVVLPIDVVTTREFAPQADAIVKPVAEVADEDMILDIGPETAAELAAQLRTARTILWNGPLGVFEFDRFAEGTRALGRAIADSSAMSLAGGGDTIAAIGKFGLAAQLDHVSNAGSAFLEFIEGKTLPALEALQQRVNH</sequence>
<dbReference type="SUPFAM" id="SSF53748">
    <property type="entry name" value="Phosphoglycerate kinase"/>
    <property type="match status" value="1"/>
</dbReference>
<dbReference type="PANTHER" id="PTHR11406">
    <property type="entry name" value="PHOSPHOGLYCERATE KINASE"/>
    <property type="match status" value="1"/>
</dbReference>
<dbReference type="Pfam" id="PF00162">
    <property type="entry name" value="PGK"/>
    <property type="match status" value="1"/>
</dbReference>
<keyword evidence="5 9" id="KW-0808">Transferase</keyword>
<keyword evidence="12" id="KW-1185">Reference proteome</keyword>
<dbReference type="Proteomes" id="UP001548590">
    <property type="component" value="Unassembled WGS sequence"/>
</dbReference>
<evidence type="ECO:0000256" key="10">
    <source>
        <dbReference type="RuleBase" id="RU000532"/>
    </source>
</evidence>
<protein>
    <recommendedName>
        <fullName evidence="4 9">Phosphoglycerate kinase</fullName>
        <ecNumber evidence="4 9">2.7.2.3</ecNumber>
    </recommendedName>
</protein>
<evidence type="ECO:0000256" key="5">
    <source>
        <dbReference type="ARBA" id="ARBA00022679"/>
    </source>
</evidence>
<evidence type="ECO:0000256" key="6">
    <source>
        <dbReference type="ARBA" id="ARBA00022741"/>
    </source>
</evidence>
<dbReference type="Gene3D" id="3.40.50.1260">
    <property type="entry name" value="Phosphoglycerate kinase, N-terminal domain"/>
    <property type="match status" value="2"/>
</dbReference>
<keyword evidence="8 9" id="KW-0067">ATP-binding</keyword>